<dbReference type="PROSITE" id="PS51318">
    <property type="entry name" value="TAT"/>
    <property type="match status" value="1"/>
</dbReference>
<dbReference type="AlphaFoldDB" id="A0A7J0BTV9"/>
<dbReference type="PROSITE" id="PS51669">
    <property type="entry name" value="4FE4S_MOW_BIS_MGD"/>
    <property type="match status" value="1"/>
</dbReference>
<dbReference type="Pfam" id="PF01568">
    <property type="entry name" value="Molydop_binding"/>
    <property type="match status" value="1"/>
</dbReference>
<evidence type="ECO:0000313" key="19">
    <source>
        <dbReference type="Proteomes" id="UP000503820"/>
    </source>
</evidence>
<evidence type="ECO:0000256" key="2">
    <source>
        <dbReference type="ARBA" id="ARBA00001966"/>
    </source>
</evidence>
<name>A0A7J0BTV9_9BACT</name>
<keyword evidence="14" id="KW-0408">Iron</keyword>
<dbReference type="RefSeq" id="WP_174409788.1">
    <property type="nucleotide sequence ID" value="NZ_BLVP01000008.1"/>
</dbReference>
<evidence type="ECO:0000256" key="3">
    <source>
        <dbReference type="ARBA" id="ARBA00004418"/>
    </source>
</evidence>
<dbReference type="Pfam" id="PF04879">
    <property type="entry name" value="Molybdop_Fe4S4"/>
    <property type="match status" value="1"/>
</dbReference>
<keyword evidence="15" id="KW-0411">Iron-sulfur</keyword>
<dbReference type="SUPFAM" id="SSF50692">
    <property type="entry name" value="ADC-like"/>
    <property type="match status" value="1"/>
</dbReference>
<evidence type="ECO:0000256" key="9">
    <source>
        <dbReference type="ARBA" id="ARBA00022764"/>
    </source>
</evidence>
<keyword evidence="13" id="KW-0560">Oxidoreductase</keyword>
<dbReference type="GO" id="GO:0047111">
    <property type="term" value="F:formate dehydrogenase (cytochrome-c-553) activity"/>
    <property type="evidence" value="ECO:0007669"/>
    <property type="project" value="InterPro"/>
</dbReference>
<protein>
    <submittedName>
        <fullName evidence="18">Formate dehydrogenase-N subunit alpha</fullName>
    </submittedName>
</protein>
<evidence type="ECO:0000256" key="10">
    <source>
        <dbReference type="ARBA" id="ARBA00022837"/>
    </source>
</evidence>
<evidence type="ECO:0000256" key="11">
    <source>
        <dbReference type="ARBA" id="ARBA00022933"/>
    </source>
</evidence>
<dbReference type="CDD" id="cd02792">
    <property type="entry name" value="MopB_CT_Formate-Dh-Na-like"/>
    <property type="match status" value="1"/>
</dbReference>
<evidence type="ECO:0000256" key="1">
    <source>
        <dbReference type="ARBA" id="ARBA00001930"/>
    </source>
</evidence>
<comment type="caution">
    <text evidence="18">The sequence shown here is derived from an EMBL/GenBank/DDBJ whole genome shotgun (WGS) entry which is preliminary data.</text>
</comment>
<proteinExistence type="inferred from homology"/>
<dbReference type="GO" id="GO:0051539">
    <property type="term" value="F:4 iron, 4 sulfur cluster binding"/>
    <property type="evidence" value="ECO:0007669"/>
    <property type="project" value="UniProtKB-KW"/>
</dbReference>
<dbReference type="InterPro" id="IPR006657">
    <property type="entry name" value="MoPterin_dinucl-bd_dom"/>
</dbReference>
<keyword evidence="8" id="KW-0732">Signal</keyword>
<dbReference type="InterPro" id="IPR006963">
    <property type="entry name" value="Mopterin_OxRdtase_4Fe-4S_dom"/>
</dbReference>
<dbReference type="EMBL" id="BLVP01000008">
    <property type="protein sequence ID" value="GFM37150.1"/>
    <property type="molecule type" value="Genomic_DNA"/>
</dbReference>
<keyword evidence="7" id="KW-0479">Metal-binding</keyword>
<evidence type="ECO:0000313" key="18">
    <source>
        <dbReference type="EMBL" id="GFM37150.1"/>
    </source>
</evidence>
<dbReference type="InterPro" id="IPR009010">
    <property type="entry name" value="Asp_de-COase-like_dom_sf"/>
</dbReference>
<evidence type="ECO:0000256" key="5">
    <source>
        <dbReference type="ARBA" id="ARBA00022448"/>
    </source>
</evidence>
<dbReference type="Gene3D" id="2.40.40.20">
    <property type="match status" value="1"/>
</dbReference>
<evidence type="ECO:0000256" key="14">
    <source>
        <dbReference type="ARBA" id="ARBA00023004"/>
    </source>
</evidence>
<dbReference type="Pfam" id="PF00384">
    <property type="entry name" value="Molybdopterin"/>
    <property type="match status" value="2"/>
</dbReference>
<evidence type="ECO:0000256" key="8">
    <source>
        <dbReference type="ARBA" id="ARBA00022729"/>
    </source>
</evidence>
<keyword evidence="6" id="KW-0004">4Fe-4S</keyword>
<dbReference type="Gene3D" id="3.40.50.740">
    <property type="match status" value="1"/>
</dbReference>
<evidence type="ECO:0000256" key="13">
    <source>
        <dbReference type="ARBA" id="ARBA00023002"/>
    </source>
</evidence>
<keyword evidence="9" id="KW-0574">Periplasm</keyword>
<dbReference type="Proteomes" id="UP000503820">
    <property type="component" value="Unassembled WGS sequence"/>
</dbReference>
<organism evidence="18 19">
    <name type="scientific">Desulfovibrio psychrotolerans</name>
    <dbReference type="NCBI Taxonomy" id="415242"/>
    <lineage>
        <taxon>Bacteria</taxon>
        <taxon>Pseudomonadati</taxon>
        <taxon>Thermodesulfobacteriota</taxon>
        <taxon>Desulfovibrionia</taxon>
        <taxon>Desulfovibrionales</taxon>
        <taxon>Desulfovibrionaceae</taxon>
        <taxon>Desulfovibrio</taxon>
    </lineage>
</organism>
<dbReference type="GO" id="GO:0043546">
    <property type="term" value="F:molybdopterin cofactor binding"/>
    <property type="evidence" value="ECO:0007669"/>
    <property type="project" value="InterPro"/>
</dbReference>
<keyword evidence="19" id="KW-1185">Reference proteome</keyword>
<keyword evidence="16" id="KW-0826">Tungsten</keyword>
<dbReference type="GO" id="GO:0009061">
    <property type="term" value="P:anaerobic respiration"/>
    <property type="evidence" value="ECO:0007669"/>
    <property type="project" value="TreeGrafter"/>
</dbReference>
<comment type="cofactor">
    <cofactor evidence="2">
        <name>[4Fe-4S] cluster</name>
        <dbReference type="ChEBI" id="CHEBI:49883"/>
    </cofactor>
</comment>
<evidence type="ECO:0000256" key="12">
    <source>
        <dbReference type="ARBA" id="ARBA00022982"/>
    </source>
</evidence>
<evidence type="ECO:0000256" key="4">
    <source>
        <dbReference type="ARBA" id="ARBA00010312"/>
    </source>
</evidence>
<dbReference type="CDD" id="cd02752">
    <property type="entry name" value="MopB_Formate-Dh-Na-like"/>
    <property type="match status" value="1"/>
</dbReference>
<dbReference type="GO" id="GO:0030151">
    <property type="term" value="F:molybdenum ion binding"/>
    <property type="evidence" value="ECO:0007669"/>
    <property type="project" value="TreeGrafter"/>
</dbReference>
<dbReference type="GO" id="GO:0009055">
    <property type="term" value="F:electron transfer activity"/>
    <property type="evidence" value="ECO:0007669"/>
    <property type="project" value="InterPro"/>
</dbReference>
<accession>A0A7J0BTV9</accession>
<dbReference type="InterPro" id="IPR027467">
    <property type="entry name" value="MopterinOxRdtase_cofactor_BS"/>
</dbReference>
<dbReference type="SUPFAM" id="SSF53706">
    <property type="entry name" value="Formate dehydrogenase/DMSO reductase, domains 1-3"/>
    <property type="match status" value="1"/>
</dbReference>
<reference evidence="18 19" key="1">
    <citation type="submission" date="2020-05" db="EMBL/GenBank/DDBJ databases">
        <title>Draft genome sequence of Desulfovibrio psychrotolerans JS1T.</title>
        <authorList>
            <person name="Ueno A."/>
            <person name="Tamazawa S."/>
            <person name="Tamamura S."/>
            <person name="Murakami T."/>
            <person name="Kiyama T."/>
            <person name="Inomata H."/>
            <person name="Amano Y."/>
            <person name="Miyakawa K."/>
            <person name="Tamaki H."/>
            <person name="Naganuma T."/>
            <person name="Kaneko K."/>
        </authorList>
    </citation>
    <scope>NUCLEOTIDE SEQUENCE [LARGE SCALE GENOMIC DNA]</scope>
    <source>
        <strain evidence="18 19">JS1</strain>
    </source>
</reference>
<evidence type="ECO:0000256" key="15">
    <source>
        <dbReference type="ARBA" id="ARBA00023014"/>
    </source>
</evidence>
<dbReference type="Gene3D" id="3.30.200.210">
    <property type="match status" value="1"/>
</dbReference>
<dbReference type="InterPro" id="IPR006311">
    <property type="entry name" value="TAT_signal"/>
</dbReference>
<dbReference type="GO" id="GO:0042597">
    <property type="term" value="C:periplasmic space"/>
    <property type="evidence" value="ECO:0007669"/>
    <property type="project" value="UniProtKB-SubCell"/>
</dbReference>
<evidence type="ECO:0000256" key="7">
    <source>
        <dbReference type="ARBA" id="ARBA00022723"/>
    </source>
</evidence>
<comment type="cofactor">
    <cofactor evidence="1">
        <name>W-bis(molybdopterin guanine dinucleotide)</name>
        <dbReference type="ChEBI" id="CHEBI:60537"/>
    </cofactor>
</comment>
<comment type="similarity">
    <text evidence="4">Belongs to the prokaryotic molybdopterin-containing oxidoreductase family.</text>
</comment>
<gene>
    <name evidence="18" type="primary">fdnG-1_3</name>
    <name evidence="18" type="ORF">DSM19430T_18340</name>
</gene>
<feature type="domain" description="4Fe-4S Mo/W bis-MGD-type" evidence="17">
    <location>
        <begin position="43"/>
        <end position="102"/>
    </location>
</feature>
<keyword evidence="5" id="KW-0813">Transport</keyword>
<keyword evidence="10" id="KW-0106">Calcium</keyword>
<dbReference type="Gene3D" id="3.40.228.10">
    <property type="entry name" value="Dimethylsulfoxide Reductase, domain 2"/>
    <property type="match status" value="2"/>
</dbReference>
<keyword evidence="11" id="KW-0712">Selenocysteine</keyword>
<dbReference type="PANTHER" id="PTHR43598">
    <property type="entry name" value="TUNGSTEN-CONTAINING FORMYLMETHANOFURAN DEHYDROGENASE 2 SUBUNIT B"/>
    <property type="match status" value="1"/>
</dbReference>
<dbReference type="GO" id="GO:0008863">
    <property type="term" value="F:formate dehydrogenase (NAD+) activity"/>
    <property type="evidence" value="ECO:0007669"/>
    <property type="project" value="InterPro"/>
</dbReference>
<dbReference type="InterPro" id="IPR006443">
    <property type="entry name" value="Formate-DH-alph_fdnG"/>
</dbReference>
<dbReference type="FunFam" id="3.40.228.10:FF:000009">
    <property type="entry name" value="Formate dehydrogenase, alpha subunit, selenocysteine-containing"/>
    <property type="match status" value="1"/>
</dbReference>
<evidence type="ECO:0000259" key="17">
    <source>
        <dbReference type="PROSITE" id="PS51669"/>
    </source>
</evidence>
<comment type="subcellular location">
    <subcellularLocation>
        <location evidence="3">Periplasm</location>
    </subcellularLocation>
</comment>
<dbReference type="PROSITE" id="PS00551">
    <property type="entry name" value="MOLYBDOPTERIN_PROK_1"/>
    <property type="match status" value="1"/>
</dbReference>
<keyword evidence="12" id="KW-0249">Electron transport</keyword>
<dbReference type="NCBIfam" id="TIGR01553">
    <property type="entry name" value="formate-DH-alph"/>
    <property type="match status" value="1"/>
</dbReference>
<sequence>MTVSRRNFLKLSAGAATVAAFGGLGVSLAPAVARAQLLKLNWAKRTTSICCYCAVGCGLIVCTSKDGQGRAINIEGDPDHPVNAGALCSKGASIWQLAENERRLNSPLYRAPYSNEWKPVSWDWALTEIAKRVKKTRDASLIARDAKGATVNRLETIGHIGSAALDNEECWTLQAVMRALGLVYIEHQARICHSSTVSALAESYGRGAMTNHWNDIANSDVVLVMGGNAAECHPISFKWVTEAMKRGAPLIHVDPRYTRTSAKADIYAKLRAGTDIAFLGGMMKYILDNELYFKEYVANYTNAAFVVDSGYSFRSGLFSGFNARAESYDQTKWAFKKDADGVPLRDPTFKNPRCVLNLMREHYKRYTVEAVSATTGTPKADILKVYETFCATGKPDKAATILYAMGWTQHTVGVQNIRAMSMIQLLLGNIGVAGGGVNALRGESNVQGSTDNSLLAQDLPGYMATPASHWQTLEAYNAANTPASNDPMSANWWSNKPKYLASLLKAMYPTASLDDAYNWLPKLDGDTKITEYMWLGLWDKIYNGKLNGLFVWGQNPACGGANAGKNREAMTKLDWMVNVNIFDNESGSFWRGPGMQPGKIKTEVFMLPCCVSVEKEGSVTNSGRWMQWRYAGPSPRPGTKPDGDIMLQLMEKIKDLYRAEGGALPHPVVNLNTVDWKNQHGEYDANKVARLINGYFLKDAEVGGRSFKKGQQVPGFAFLTADGSTCSGNWLYTGSYTDDGNMAARRDSTQTPEQAAIQLYPNWAWAWPANRRILYNRASVNAAGVPWDPKRAVIQWTGDKWAGDVPDGGWKPGEKHPFIMTQHGHAQLFGPGRVDGPFPEHYEPMEGPIKRHPFSGQLHNPVAYQIHSEEKAVADPRYPIVCTTYRMTEHWQTGLMTRHVGWLVEAEPQLFCEMSEELAAEKSIANGEKIRVYSLRGEVEAVAMVTKRIQPYIVQGKTVHLVGLPWQFGWHTPVDGGDSANLLSPSVGDPNTGIPETKAFMVNVMKIEGA</sequence>
<evidence type="ECO:0000256" key="6">
    <source>
        <dbReference type="ARBA" id="ARBA00022485"/>
    </source>
</evidence>
<dbReference type="PANTHER" id="PTHR43598:SF1">
    <property type="entry name" value="FORMATE DEHYDROGENASE-O MAJOR SUBUNIT"/>
    <property type="match status" value="1"/>
</dbReference>
<dbReference type="InterPro" id="IPR006656">
    <property type="entry name" value="Mopterin_OxRdtase"/>
</dbReference>
<dbReference type="SMART" id="SM00926">
    <property type="entry name" value="Molybdop_Fe4S4"/>
    <property type="match status" value="1"/>
</dbReference>
<evidence type="ECO:0000256" key="16">
    <source>
        <dbReference type="ARBA" id="ARBA00023245"/>
    </source>
</evidence>